<keyword evidence="6" id="KW-1185">Reference proteome</keyword>
<evidence type="ECO:0000256" key="3">
    <source>
        <dbReference type="ARBA" id="ARBA00022777"/>
    </source>
</evidence>
<feature type="compositionally biased region" description="Low complexity" evidence="4">
    <location>
        <begin position="183"/>
        <end position="208"/>
    </location>
</feature>
<feature type="compositionally biased region" description="Basic and acidic residues" evidence="4">
    <location>
        <begin position="894"/>
        <end position="906"/>
    </location>
</feature>
<feature type="region of interest" description="Disordered" evidence="4">
    <location>
        <begin position="182"/>
        <end position="224"/>
    </location>
</feature>
<dbReference type="FunFam" id="3.30.420.40:FF:000111">
    <property type="entry name" value="Sedoheptulokinase"/>
    <property type="match status" value="1"/>
</dbReference>
<dbReference type="CDD" id="cd07777">
    <property type="entry name" value="ASKHA_NBD_FGGY_SHK"/>
    <property type="match status" value="1"/>
</dbReference>
<dbReference type="PANTHER" id="PTHR10196:SF67">
    <property type="entry name" value="SEDOHEPTULOKINASE"/>
    <property type="match status" value="1"/>
</dbReference>
<dbReference type="OrthoDB" id="10264182at2759"/>
<reference evidence="6" key="1">
    <citation type="journal article" date="2009" name="Nature">
        <title>Genome sequence and analysis of the Irish potato famine pathogen Phytophthora infestans.</title>
        <authorList>
            <consortium name="The Broad Institute Genome Sequencing Platform"/>
            <person name="Haas B.J."/>
            <person name="Kamoun S."/>
            <person name="Zody M.C."/>
            <person name="Jiang R.H."/>
            <person name="Handsaker R.E."/>
            <person name="Cano L.M."/>
            <person name="Grabherr M."/>
            <person name="Kodira C.D."/>
            <person name="Raffaele S."/>
            <person name="Torto-Alalibo T."/>
            <person name="Bozkurt T.O."/>
            <person name="Ah-Fong A.M."/>
            <person name="Alvarado L."/>
            <person name="Anderson V.L."/>
            <person name="Armstrong M.R."/>
            <person name="Avrova A."/>
            <person name="Baxter L."/>
            <person name="Beynon J."/>
            <person name="Boevink P.C."/>
            <person name="Bollmann S.R."/>
            <person name="Bos J.I."/>
            <person name="Bulone V."/>
            <person name="Cai G."/>
            <person name="Cakir C."/>
            <person name="Carrington J.C."/>
            <person name="Chawner M."/>
            <person name="Conti L."/>
            <person name="Costanzo S."/>
            <person name="Ewan R."/>
            <person name="Fahlgren N."/>
            <person name="Fischbach M.A."/>
            <person name="Fugelstad J."/>
            <person name="Gilroy E.M."/>
            <person name="Gnerre S."/>
            <person name="Green P.J."/>
            <person name="Grenville-Briggs L.J."/>
            <person name="Griffith J."/>
            <person name="Grunwald N.J."/>
            <person name="Horn K."/>
            <person name="Horner N.R."/>
            <person name="Hu C.H."/>
            <person name="Huitema E."/>
            <person name="Jeong D.H."/>
            <person name="Jones A.M."/>
            <person name="Jones J.D."/>
            <person name="Jones R.W."/>
            <person name="Karlsson E.K."/>
            <person name="Kunjeti S.G."/>
            <person name="Lamour K."/>
            <person name="Liu Z."/>
            <person name="Ma L."/>
            <person name="Maclean D."/>
            <person name="Chibucos M.C."/>
            <person name="McDonald H."/>
            <person name="McWalters J."/>
            <person name="Meijer H.J."/>
            <person name="Morgan W."/>
            <person name="Morris P.F."/>
            <person name="Munro C.A."/>
            <person name="O'Neill K."/>
            <person name="Ospina-Giraldo M."/>
            <person name="Pinzon A."/>
            <person name="Pritchard L."/>
            <person name="Ramsahoye B."/>
            <person name="Ren Q."/>
            <person name="Restrepo S."/>
            <person name="Roy S."/>
            <person name="Sadanandom A."/>
            <person name="Savidor A."/>
            <person name="Schornack S."/>
            <person name="Schwartz D.C."/>
            <person name="Schumann U.D."/>
            <person name="Schwessinger B."/>
            <person name="Seyer L."/>
            <person name="Sharpe T."/>
            <person name="Silvar C."/>
            <person name="Song J."/>
            <person name="Studholme D.J."/>
            <person name="Sykes S."/>
            <person name="Thines M."/>
            <person name="van de Vondervoort P.J."/>
            <person name="Phuntumart V."/>
            <person name="Wawra S."/>
            <person name="Weide R."/>
            <person name="Win J."/>
            <person name="Young C."/>
            <person name="Zhou S."/>
            <person name="Fry W."/>
            <person name="Meyers B.C."/>
            <person name="van West P."/>
            <person name="Ristaino J."/>
            <person name="Govers F."/>
            <person name="Birch P.R."/>
            <person name="Whisson S.C."/>
            <person name="Judelson H.S."/>
            <person name="Nusbaum C."/>
        </authorList>
    </citation>
    <scope>NUCLEOTIDE SEQUENCE [LARGE SCALE GENOMIC DNA]</scope>
    <source>
        <strain evidence="6">T30-4</strain>
    </source>
</reference>
<keyword evidence="3" id="KW-0418">Kinase</keyword>
<dbReference type="eggNOG" id="KOG2517">
    <property type="taxonomic scope" value="Eukaryota"/>
</dbReference>
<dbReference type="InterPro" id="IPR043129">
    <property type="entry name" value="ATPase_NBD"/>
</dbReference>
<dbReference type="GO" id="GO:0050277">
    <property type="term" value="F:sedoheptulokinase activity"/>
    <property type="evidence" value="ECO:0007669"/>
    <property type="project" value="TreeGrafter"/>
</dbReference>
<gene>
    <name evidence="5" type="ORF">PITG_12675</name>
</gene>
<evidence type="ECO:0000313" key="5">
    <source>
        <dbReference type="EMBL" id="EEY60294.1"/>
    </source>
</evidence>
<dbReference type="PANTHER" id="PTHR10196">
    <property type="entry name" value="SUGAR KINASE"/>
    <property type="match status" value="1"/>
</dbReference>
<protein>
    <submittedName>
        <fullName evidence="5">Sedoheptulokinase, putative</fullName>
    </submittedName>
</protein>
<keyword evidence="2" id="KW-0808">Transferase</keyword>
<dbReference type="HOGENOM" id="CLU_275898_0_0_1"/>
<dbReference type="GO" id="GO:0005829">
    <property type="term" value="C:cytosol"/>
    <property type="evidence" value="ECO:0007669"/>
    <property type="project" value="TreeGrafter"/>
</dbReference>
<dbReference type="InParanoid" id="D0NKX6"/>
<feature type="region of interest" description="Disordered" evidence="4">
    <location>
        <begin position="1"/>
        <end position="50"/>
    </location>
</feature>
<dbReference type="VEuPathDB" id="FungiDB:PITG_12675"/>
<dbReference type="AlphaFoldDB" id="D0NKX6"/>
<dbReference type="RefSeq" id="XP_002900090.1">
    <property type="nucleotide sequence ID" value="XM_002900044.1"/>
</dbReference>
<evidence type="ECO:0000256" key="4">
    <source>
        <dbReference type="SAM" id="MobiDB-lite"/>
    </source>
</evidence>
<dbReference type="GO" id="GO:0006071">
    <property type="term" value="P:glycerol metabolic process"/>
    <property type="evidence" value="ECO:0007669"/>
    <property type="project" value="TreeGrafter"/>
</dbReference>
<feature type="region of interest" description="Disordered" evidence="4">
    <location>
        <begin position="867"/>
        <end position="1032"/>
    </location>
</feature>
<dbReference type="Gene3D" id="3.30.420.40">
    <property type="match status" value="3"/>
</dbReference>
<evidence type="ECO:0000256" key="2">
    <source>
        <dbReference type="ARBA" id="ARBA00022679"/>
    </source>
</evidence>
<proteinExistence type="inferred from homology"/>
<dbReference type="EMBL" id="DS028144">
    <property type="protein sequence ID" value="EEY60294.1"/>
    <property type="molecule type" value="Genomic_DNA"/>
</dbReference>
<dbReference type="KEGG" id="pif:PITG_12675"/>
<evidence type="ECO:0000313" key="6">
    <source>
        <dbReference type="Proteomes" id="UP000006643"/>
    </source>
</evidence>
<dbReference type="STRING" id="403677.D0NKX6"/>
<dbReference type="SUPFAM" id="SSF53067">
    <property type="entry name" value="Actin-like ATPase domain"/>
    <property type="match status" value="1"/>
</dbReference>
<feature type="compositionally biased region" description="Polar residues" evidence="4">
    <location>
        <begin position="13"/>
        <end position="25"/>
    </location>
</feature>
<evidence type="ECO:0000256" key="1">
    <source>
        <dbReference type="ARBA" id="ARBA00009156"/>
    </source>
</evidence>
<dbReference type="GeneID" id="9478017"/>
<organism evidence="5 6">
    <name type="scientific">Phytophthora infestans (strain T30-4)</name>
    <name type="common">Potato late blight agent</name>
    <dbReference type="NCBI Taxonomy" id="403677"/>
    <lineage>
        <taxon>Eukaryota</taxon>
        <taxon>Sar</taxon>
        <taxon>Stramenopiles</taxon>
        <taxon>Oomycota</taxon>
        <taxon>Peronosporomycetes</taxon>
        <taxon>Peronosporales</taxon>
        <taxon>Peronosporaceae</taxon>
        <taxon>Phytophthora</taxon>
    </lineage>
</organism>
<comment type="similarity">
    <text evidence="1">Belongs to the FGGY kinase family.</text>
</comment>
<accession>D0NKX6</accession>
<feature type="compositionally biased region" description="Basic and acidic residues" evidence="4">
    <location>
        <begin position="987"/>
        <end position="1002"/>
    </location>
</feature>
<name>D0NKX6_PHYIT</name>
<sequence length="1156" mass="125506">MTQSADVLGSESVALSDNTRVTSIESPRAAGDASEVSADSAGQRAQQRANYSVKKKRELIALAKIAGVREVCRMEGIPRRTLRHWLDDADKINSFEGPDTRKSIGRSGRREILPFGRELSAFLEEGRREGRDVTSSHMIDYIRQSHAQWLEGYMSGKKSAESGQAALARLCQRFVERHGFTHTGSAAGSTRRSATTSMTSVDTTSTESRAPVGQSTAPVPPSRELQPAIEQSNALEYEPNDDSSLLFGLDIGTTAIKCVVVKAEGGQTIAMANVSLADVTVPTKPGEDVVENRIGVQNVDQVLLAVQGVVSLLPETARRRVTSIGICGQMHGILWWCSRAVHEAAERLLATGGHPDDDTYEPAWSELITWQDQRCSPAFLENCQIKIARSKPTGNASPPCKLAAGYGLASFAHTLENSPRTLTRTWDNRVLRALRIPSSMLPAVKKPGTCVGHSSTGHAGFGLPASKPVCVPMGDHPCSVLAALSKRQSQPGSESNITLVNIGTSAQMAMVLTGADVAKLSSSSKTPSQDKSSFEVRPFLTEDRYLGVAASLSGGNTFAWLVQQWQQWTKEMGLTPANNDDNEEQQAQREAEIYSRLIGLGLQREETELTFAPTLNGERADPDATGSIVNLRMNNWSMGDISAALCRGLVDNLFAMIPTELQSLISAQPMIGTGNALVRNELLQRFLVRRLAQPQSLLLQTAADAAVGAALAPSLLGGRPLVLNFARTGPRVREGAPKKKAIRLGKAMWVLAEDVEGVLSLVEREATPLSPEAHLAHVWTNLCRLRVTSMKRSPPKRCQIWAATQVVMTRGRDGEYPTLGEASIGKVGVGDEGARQVDEWADCVDNTDNYATGFRDDAGADFEVVCEGADRGGGNEDDPAVGGAMKDPGARQLSGDKSDSDKRGKSVIEGPSRTDVANKGGAIGSEDGNDPANDAAGGMDAGGMSGASPRAECGLRCQGNHGDQSTKKLRLYSPHEVDRSLSSSYEVEDKSETCIENSKREESSDEELPPHLQLAEPKQPRVRSSSTKKEREEMIASHTNVENYVGPVPRRGYATWKSWEVAYADYCRTQRVYYRVRTSKDVDEYNRKHNTNITTDQFHKFFLNYRCKHGVFQKRRGVGKRNSTVNFTGCPARFDLELMNVALAGNFKVEAPLNRG</sequence>
<dbReference type="Proteomes" id="UP000006643">
    <property type="component" value="Unassembled WGS sequence"/>
</dbReference>